<sequence length="360" mass="38706">MSTPTGIVEAPTAQSELQIGVETFGDITAAPGGGVTSHAQVIRDVVAEGVAAEAAGLDFFGVGEHHRPDYSVTSPEVVLAAVAQATERIRLGSAVTVLSSDDPVRVMERFATVDALSNRRAEIIAGRGSFIESFPLFGLDLRNYEELFEEKLDLLAQLLKNEPVTWEGKLRPSLTNAKAYPEIEDDGRLFTWVGVGGSPQSVIRAARHNLPLFLAIIGGDPLSFKPLANLYRRALGELDGTEQPIGAHVHGFVAETDQEALTTLWPHYQASMDRIGADRGWPPYTKGQFMAAAEEDGNLAVGSPETVAAKLTRIAGGLGLNRLDVKYSHGSLPHADNLRSIELLGTEVKPRVLELLKNEA</sequence>
<dbReference type="InterPro" id="IPR050766">
    <property type="entry name" value="Bact_Lucif_Oxidored"/>
</dbReference>
<dbReference type="AlphaFoldDB" id="A0A399JCT4"/>
<dbReference type="Pfam" id="PF00296">
    <property type="entry name" value="Bac_luciferase"/>
    <property type="match status" value="1"/>
</dbReference>
<dbReference type="SUPFAM" id="SSF51679">
    <property type="entry name" value="Bacterial luciferase-like"/>
    <property type="match status" value="1"/>
</dbReference>
<dbReference type="PANTHER" id="PTHR30137:SF8">
    <property type="entry name" value="BLR5498 PROTEIN"/>
    <property type="match status" value="1"/>
</dbReference>
<dbReference type="EMBL" id="QQXK01000012">
    <property type="protein sequence ID" value="RII42367.1"/>
    <property type="molecule type" value="Genomic_DNA"/>
</dbReference>
<dbReference type="GO" id="GO:0016705">
    <property type="term" value="F:oxidoreductase activity, acting on paired donors, with incorporation or reduction of molecular oxygen"/>
    <property type="evidence" value="ECO:0007669"/>
    <property type="project" value="InterPro"/>
</dbReference>
<evidence type="ECO:0000313" key="5">
    <source>
        <dbReference type="Proteomes" id="UP000265419"/>
    </source>
</evidence>
<name>A0A399JCT4_9MICC</name>
<keyword evidence="1" id="KW-0560">Oxidoreductase</keyword>
<feature type="domain" description="Luciferase-like" evidence="3">
    <location>
        <begin position="33"/>
        <end position="313"/>
    </location>
</feature>
<organism evidence="4 5">
    <name type="scientific">Galactobacter valiniphilus</name>
    <dbReference type="NCBI Taxonomy" id="2676122"/>
    <lineage>
        <taxon>Bacteria</taxon>
        <taxon>Bacillati</taxon>
        <taxon>Actinomycetota</taxon>
        <taxon>Actinomycetes</taxon>
        <taxon>Micrococcales</taxon>
        <taxon>Micrococcaceae</taxon>
        <taxon>Galactobacter</taxon>
    </lineage>
</organism>
<dbReference type="GO" id="GO:0005829">
    <property type="term" value="C:cytosol"/>
    <property type="evidence" value="ECO:0007669"/>
    <property type="project" value="TreeGrafter"/>
</dbReference>
<evidence type="ECO:0000256" key="1">
    <source>
        <dbReference type="ARBA" id="ARBA00023002"/>
    </source>
</evidence>
<dbReference type="InterPro" id="IPR036661">
    <property type="entry name" value="Luciferase-like_sf"/>
</dbReference>
<proteinExistence type="predicted"/>
<comment type="caution">
    <text evidence="4">The sequence shown here is derived from an EMBL/GenBank/DDBJ whole genome shotgun (WGS) entry which is preliminary data.</text>
</comment>
<evidence type="ECO:0000256" key="2">
    <source>
        <dbReference type="ARBA" id="ARBA00023033"/>
    </source>
</evidence>
<evidence type="ECO:0000313" key="4">
    <source>
        <dbReference type="EMBL" id="RII42367.1"/>
    </source>
</evidence>
<gene>
    <name evidence="4" type="ORF">DWB68_07340</name>
</gene>
<accession>A0A399JCT4</accession>
<dbReference type="Proteomes" id="UP000265419">
    <property type="component" value="Unassembled WGS sequence"/>
</dbReference>
<reference evidence="4 5" key="1">
    <citation type="submission" date="2018-07" db="EMBL/GenBank/DDBJ databases">
        <title>Arthrobacter sp. nov., isolated from raw cow's milk with high bacterial count.</title>
        <authorList>
            <person name="Hahne J."/>
            <person name="Isele D."/>
            <person name="Lipski A."/>
        </authorList>
    </citation>
    <scope>NUCLEOTIDE SEQUENCE [LARGE SCALE GENOMIC DNA]</scope>
    <source>
        <strain evidence="4 5">JZ R-35</strain>
    </source>
</reference>
<dbReference type="PANTHER" id="PTHR30137">
    <property type="entry name" value="LUCIFERASE-LIKE MONOOXYGENASE"/>
    <property type="match status" value="1"/>
</dbReference>
<dbReference type="RefSeq" id="WP_119424496.1">
    <property type="nucleotide sequence ID" value="NZ_QQXK01000012.1"/>
</dbReference>
<keyword evidence="2" id="KW-0503">Monooxygenase</keyword>
<dbReference type="GO" id="GO:0004497">
    <property type="term" value="F:monooxygenase activity"/>
    <property type="evidence" value="ECO:0007669"/>
    <property type="project" value="UniProtKB-KW"/>
</dbReference>
<keyword evidence="5" id="KW-1185">Reference proteome</keyword>
<dbReference type="Gene3D" id="3.20.20.30">
    <property type="entry name" value="Luciferase-like domain"/>
    <property type="match status" value="1"/>
</dbReference>
<evidence type="ECO:0000259" key="3">
    <source>
        <dbReference type="Pfam" id="PF00296"/>
    </source>
</evidence>
<protein>
    <submittedName>
        <fullName evidence="4">LLM class flavin-dependent oxidoreductase</fullName>
    </submittedName>
</protein>
<dbReference type="InterPro" id="IPR011251">
    <property type="entry name" value="Luciferase-like_dom"/>
</dbReference>